<dbReference type="GO" id="GO:0072330">
    <property type="term" value="P:monocarboxylic acid biosynthetic process"/>
    <property type="evidence" value="ECO:0007669"/>
    <property type="project" value="UniProtKB-ARBA"/>
</dbReference>
<feature type="compositionally biased region" description="Polar residues" evidence="1">
    <location>
        <begin position="299"/>
        <end position="314"/>
    </location>
</feature>
<dbReference type="PANTHER" id="PTHR47842">
    <property type="entry name" value="EXPRESSED PROTEIN"/>
    <property type="match status" value="1"/>
</dbReference>
<evidence type="ECO:0000313" key="3">
    <source>
        <dbReference type="EMBL" id="KAJ5238305.1"/>
    </source>
</evidence>
<dbReference type="Proteomes" id="UP001150941">
    <property type="component" value="Unassembled WGS sequence"/>
</dbReference>
<accession>A0A9W9P641</accession>
<dbReference type="EMBL" id="JAPQKS010000003">
    <property type="protein sequence ID" value="KAJ5238305.1"/>
    <property type="molecule type" value="Genomic_DNA"/>
</dbReference>
<feature type="domain" description="AB hydrolase-1" evidence="2">
    <location>
        <begin position="29"/>
        <end position="139"/>
    </location>
</feature>
<dbReference type="InterPro" id="IPR000073">
    <property type="entry name" value="AB_hydrolase_1"/>
</dbReference>
<feature type="compositionally biased region" description="Polar residues" evidence="1">
    <location>
        <begin position="370"/>
        <end position="384"/>
    </location>
</feature>
<feature type="compositionally biased region" description="Low complexity" evidence="1">
    <location>
        <begin position="385"/>
        <end position="398"/>
    </location>
</feature>
<feature type="region of interest" description="Disordered" evidence="1">
    <location>
        <begin position="268"/>
        <end position="404"/>
    </location>
</feature>
<dbReference type="GeneID" id="83199524"/>
<gene>
    <name evidence="3" type="ORF">N7468_002924</name>
</gene>
<organism evidence="3 4">
    <name type="scientific">Penicillium chermesinum</name>
    <dbReference type="NCBI Taxonomy" id="63820"/>
    <lineage>
        <taxon>Eukaryota</taxon>
        <taxon>Fungi</taxon>
        <taxon>Dikarya</taxon>
        <taxon>Ascomycota</taxon>
        <taxon>Pezizomycotina</taxon>
        <taxon>Eurotiomycetes</taxon>
        <taxon>Eurotiomycetidae</taxon>
        <taxon>Eurotiales</taxon>
        <taxon>Aspergillaceae</taxon>
        <taxon>Penicillium</taxon>
    </lineage>
</organism>
<dbReference type="GO" id="GO:0017000">
    <property type="term" value="P:antibiotic biosynthetic process"/>
    <property type="evidence" value="ECO:0007669"/>
    <property type="project" value="UniProtKB-ARBA"/>
</dbReference>
<evidence type="ECO:0000313" key="4">
    <source>
        <dbReference type="Proteomes" id="UP001150941"/>
    </source>
</evidence>
<reference evidence="3" key="2">
    <citation type="journal article" date="2023" name="IMA Fungus">
        <title>Comparative genomic study of the Penicillium genus elucidates a diverse pangenome and 15 lateral gene transfer events.</title>
        <authorList>
            <person name="Petersen C."/>
            <person name="Sorensen T."/>
            <person name="Nielsen M.R."/>
            <person name="Sondergaard T.E."/>
            <person name="Sorensen J.L."/>
            <person name="Fitzpatrick D.A."/>
            <person name="Frisvad J.C."/>
            <person name="Nielsen K.L."/>
        </authorList>
    </citation>
    <scope>NUCLEOTIDE SEQUENCE</scope>
    <source>
        <strain evidence="3">IBT 19713</strain>
    </source>
</reference>
<comment type="caution">
    <text evidence="3">The sequence shown here is derived from an EMBL/GenBank/DDBJ whole genome shotgun (WGS) entry which is preliminary data.</text>
</comment>
<name>A0A9W9P641_9EURO</name>
<dbReference type="Pfam" id="PF12697">
    <property type="entry name" value="Abhydrolase_6"/>
    <property type="match status" value="1"/>
</dbReference>
<dbReference type="AlphaFoldDB" id="A0A9W9P641"/>
<evidence type="ECO:0000256" key="1">
    <source>
        <dbReference type="SAM" id="MobiDB-lite"/>
    </source>
</evidence>
<protein>
    <recommendedName>
        <fullName evidence="2">AB hydrolase-1 domain-containing protein</fullName>
    </recommendedName>
</protein>
<feature type="compositionally biased region" description="Basic and acidic residues" evidence="1">
    <location>
        <begin position="10"/>
        <end position="19"/>
    </location>
</feature>
<dbReference type="OrthoDB" id="3248508at2759"/>
<feature type="compositionally biased region" description="Basic and acidic residues" evidence="1">
    <location>
        <begin position="317"/>
        <end position="355"/>
    </location>
</feature>
<dbReference type="Gene3D" id="3.40.50.1820">
    <property type="entry name" value="alpha/beta hydrolase"/>
    <property type="match status" value="1"/>
</dbReference>
<dbReference type="PANTHER" id="PTHR47842:SF3">
    <property type="entry name" value="DUF676 DOMAIN-CONTAINING PROTEIN"/>
    <property type="match status" value="1"/>
</dbReference>
<proteinExistence type="predicted"/>
<keyword evidence="4" id="KW-1185">Reference proteome</keyword>
<dbReference type="RefSeq" id="XP_058331224.1">
    <property type="nucleotide sequence ID" value="XM_058472221.1"/>
</dbReference>
<sequence length="502" mass="55826">MNGAPPPLPDRSRVARPPEPKSGMRRLLLVYIHGFMGSEASFHDLPAHVHDSLTTVLAGSHIVYTRIYPRYKSHGEVQEAVDQFSNWLAPHEADDLDVILLGHSLGGIVAADVALQQVDGHARNRILGLVNFDVPFLGLHPRVIPTGIGSSIPKKDVTVEDGLAGEQESLGLEPAFKPARSPNFDPAFQNDVRLVDRGFFKGVLNFVNKNKNNLPRSVFDRFASTFRFAGCVNNYSELRQRYRRLKALEAAEGNPQRVRFINYYTASTGRKSQKEDAKHENVATEADDASAIPDDATKTGESAGTPSEKTGLTEESTELKAHDQPTESDRKKNQIPETSLQHEKETGDESEHQKQPDISATSEELEREGSNATSIPVEPQTGNNSSLDLTSTTSSMSTDQKESIMPSENISLTTTESTVSANKTEGKYRKFILLPSHHWSYDDNAYWTPLVMKNIDEVEAHQTIFNTSGKHYEYLVGDLVALIENWVQDDLTRRLLEESNDY</sequence>
<dbReference type="InterPro" id="IPR029058">
    <property type="entry name" value="AB_hydrolase_fold"/>
</dbReference>
<evidence type="ECO:0000259" key="2">
    <source>
        <dbReference type="Pfam" id="PF12697"/>
    </source>
</evidence>
<feature type="region of interest" description="Disordered" evidence="1">
    <location>
        <begin position="1"/>
        <end position="20"/>
    </location>
</feature>
<dbReference type="SUPFAM" id="SSF53474">
    <property type="entry name" value="alpha/beta-Hydrolases"/>
    <property type="match status" value="1"/>
</dbReference>
<reference evidence="3" key="1">
    <citation type="submission" date="2022-11" db="EMBL/GenBank/DDBJ databases">
        <authorList>
            <person name="Petersen C."/>
        </authorList>
    </citation>
    <scope>NUCLEOTIDE SEQUENCE</scope>
    <source>
        <strain evidence="3">IBT 19713</strain>
    </source>
</reference>
<feature type="compositionally biased region" description="Basic and acidic residues" evidence="1">
    <location>
        <begin position="272"/>
        <end position="282"/>
    </location>
</feature>